<reference evidence="7 9" key="2">
    <citation type="journal article" date="2018" name="Plant J.">
        <title>The Physcomitrella patens chromosome-scale assembly reveals moss genome structure and evolution.</title>
        <authorList>
            <person name="Lang D."/>
            <person name="Ullrich K.K."/>
            <person name="Murat F."/>
            <person name="Fuchs J."/>
            <person name="Jenkins J."/>
            <person name="Haas F.B."/>
            <person name="Piednoel M."/>
            <person name="Gundlach H."/>
            <person name="Van Bel M."/>
            <person name="Meyberg R."/>
            <person name="Vives C."/>
            <person name="Morata J."/>
            <person name="Symeonidi A."/>
            <person name="Hiss M."/>
            <person name="Muchero W."/>
            <person name="Kamisugi Y."/>
            <person name="Saleh O."/>
            <person name="Blanc G."/>
            <person name="Decker E.L."/>
            <person name="van Gessel N."/>
            <person name="Grimwood J."/>
            <person name="Hayes R.D."/>
            <person name="Graham S.W."/>
            <person name="Gunter L.E."/>
            <person name="McDaniel S.F."/>
            <person name="Hoernstein S.N.W."/>
            <person name="Larsson A."/>
            <person name="Li F.W."/>
            <person name="Perroud P.F."/>
            <person name="Phillips J."/>
            <person name="Ranjan P."/>
            <person name="Rokshar D.S."/>
            <person name="Rothfels C.J."/>
            <person name="Schneider L."/>
            <person name="Shu S."/>
            <person name="Stevenson D.W."/>
            <person name="Thummler F."/>
            <person name="Tillich M."/>
            <person name="Villarreal Aguilar J.C."/>
            <person name="Widiez T."/>
            <person name="Wong G.K."/>
            <person name="Wymore A."/>
            <person name="Zhang Y."/>
            <person name="Zimmer A.D."/>
            <person name="Quatrano R.S."/>
            <person name="Mayer K.F.X."/>
            <person name="Goodstein D."/>
            <person name="Casacuberta J.M."/>
            <person name="Vandepoele K."/>
            <person name="Reski R."/>
            <person name="Cuming A.C."/>
            <person name="Tuskan G.A."/>
            <person name="Maumus F."/>
            <person name="Salse J."/>
            <person name="Schmutz J."/>
            <person name="Rensing S.A."/>
        </authorList>
    </citation>
    <scope>NUCLEOTIDE SEQUENCE [LARGE SCALE GENOMIC DNA]</scope>
    <source>
        <strain evidence="8 9">cv. Gransden 2004</strain>
    </source>
</reference>
<dbReference type="PROSITE" id="PS00518">
    <property type="entry name" value="ZF_RING_1"/>
    <property type="match status" value="2"/>
</dbReference>
<dbReference type="SMART" id="SM00184">
    <property type="entry name" value="RING"/>
    <property type="match status" value="2"/>
</dbReference>
<feature type="domain" description="RING-type" evidence="5">
    <location>
        <begin position="222"/>
        <end position="260"/>
    </location>
</feature>
<dbReference type="InterPro" id="IPR013083">
    <property type="entry name" value="Znf_RING/FYVE/PHD"/>
</dbReference>
<evidence type="ECO:0000313" key="9">
    <source>
        <dbReference type="Proteomes" id="UP000006727"/>
    </source>
</evidence>
<reference evidence="8" key="3">
    <citation type="submission" date="2020-12" db="UniProtKB">
        <authorList>
            <consortium name="EnsemblPlants"/>
        </authorList>
    </citation>
    <scope>IDENTIFICATION</scope>
</reference>
<keyword evidence="2 4" id="KW-0863">Zinc-finger</keyword>
<evidence type="ECO:0000256" key="4">
    <source>
        <dbReference type="PROSITE-ProRule" id="PRU00228"/>
    </source>
</evidence>
<dbReference type="InterPro" id="IPR027370">
    <property type="entry name" value="Znf-RING_euk"/>
</dbReference>
<dbReference type="SUPFAM" id="SSF57850">
    <property type="entry name" value="RING/U-box"/>
    <property type="match status" value="3"/>
</dbReference>
<dbReference type="FunFam" id="3.30.40.10:FF:000489">
    <property type="entry name" value="E3 ubiquitin-protein ligase PRT1"/>
    <property type="match status" value="1"/>
</dbReference>
<dbReference type="InterPro" id="IPR000433">
    <property type="entry name" value="Znf_ZZ"/>
</dbReference>
<name>A0A2K1L1V6_PHYPA</name>
<dbReference type="SMART" id="SM00291">
    <property type="entry name" value="ZnF_ZZ"/>
    <property type="match status" value="1"/>
</dbReference>
<dbReference type="Pfam" id="PF00569">
    <property type="entry name" value="ZZ"/>
    <property type="match status" value="1"/>
</dbReference>
<dbReference type="EMBL" id="ABEU02000002">
    <property type="protein sequence ID" value="PNR60015.1"/>
    <property type="molecule type" value="Genomic_DNA"/>
</dbReference>
<dbReference type="Gene3D" id="3.30.40.10">
    <property type="entry name" value="Zinc/RING finger domain, C3HC4 (zinc finger)"/>
    <property type="match status" value="2"/>
</dbReference>
<evidence type="ECO:0000256" key="2">
    <source>
        <dbReference type="ARBA" id="ARBA00022771"/>
    </source>
</evidence>
<dbReference type="Gramene" id="Pp3c2_17040V3.1">
    <property type="protein sequence ID" value="Pp3c2_17040V3.1"/>
    <property type="gene ID" value="Pp3c2_17040"/>
</dbReference>
<dbReference type="PANTHER" id="PTHR15898">
    <property type="entry name" value="BIFUNCTIONAL APOPTOSIS REGULATOR"/>
    <property type="match status" value="1"/>
</dbReference>
<dbReference type="GO" id="GO:0043161">
    <property type="term" value="P:proteasome-mediated ubiquitin-dependent protein catabolic process"/>
    <property type="evidence" value="ECO:0000318"/>
    <property type="project" value="GO_Central"/>
</dbReference>
<dbReference type="PaxDb" id="3218-PP1S358_44V6.1"/>
<evidence type="ECO:0000256" key="1">
    <source>
        <dbReference type="ARBA" id="ARBA00022723"/>
    </source>
</evidence>
<feature type="domain" description="RING-type" evidence="5">
    <location>
        <begin position="12"/>
        <end position="52"/>
    </location>
</feature>
<gene>
    <name evidence="8" type="primary">LOC112276874</name>
    <name evidence="7" type="ORF">PHYPA_002807</name>
</gene>
<dbReference type="PROSITE" id="PS50089">
    <property type="entry name" value="ZF_RING_2"/>
    <property type="match status" value="2"/>
</dbReference>
<reference evidence="7 9" key="1">
    <citation type="journal article" date="2008" name="Science">
        <title>The Physcomitrella genome reveals evolutionary insights into the conquest of land by plants.</title>
        <authorList>
            <person name="Rensing S."/>
            <person name="Lang D."/>
            <person name="Zimmer A."/>
            <person name="Terry A."/>
            <person name="Salamov A."/>
            <person name="Shapiro H."/>
            <person name="Nishiyama T."/>
            <person name="Perroud P.-F."/>
            <person name="Lindquist E."/>
            <person name="Kamisugi Y."/>
            <person name="Tanahashi T."/>
            <person name="Sakakibara K."/>
            <person name="Fujita T."/>
            <person name="Oishi K."/>
            <person name="Shin-I T."/>
            <person name="Kuroki Y."/>
            <person name="Toyoda A."/>
            <person name="Suzuki Y."/>
            <person name="Hashimoto A."/>
            <person name="Yamaguchi K."/>
            <person name="Sugano A."/>
            <person name="Kohara Y."/>
            <person name="Fujiyama A."/>
            <person name="Anterola A."/>
            <person name="Aoki S."/>
            <person name="Ashton N."/>
            <person name="Barbazuk W.B."/>
            <person name="Barker E."/>
            <person name="Bennetzen J."/>
            <person name="Bezanilla M."/>
            <person name="Blankenship R."/>
            <person name="Cho S.H."/>
            <person name="Dutcher S."/>
            <person name="Estelle M."/>
            <person name="Fawcett J.A."/>
            <person name="Gundlach H."/>
            <person name="Hanada K."/>
            <person name="Heyl A."/>
            <person name="Hicks K.A."/>
            <person name="Hugh J."/>
            <person name="Lohr M."/>
            <person name="Mayer K."/>
            <person name="Melkozernov A."/>
            <person name="Murata T."/>
            <person name="Nelson D."/>
            <person name="Pils B."/>
            <person name="Prigge M."/>
            <person name="Reiss B."/>
            <person name="Renner T."/>
            <person name="Rombauts S."/>
            <person name="Rushton P."/>
            <person name="Sanderfoot A."/>
            <person name="Schween G."/>
            <person name="Shiu S.-H."/>
            <person name="Stueber K."/>
            <person name="Theodoulou F.L."/>
            <person name="Tu H."/>
            <person name="Van de Peer Y."/>
            <person name="Verrier P.J."/>
            <person name="Waters E."/>
            <person name="Wood A."/>
            <person name="Yang L."/>
            <person name="Cove D."/>
            <person name="Cuming A."/>
            <person name="Hasebe M."/>
            <person name="Lucas S."/>
            <person name="Mishler D.B."/>
            <person name="Reski R."/>
            <person name="Grigoriev I."/>
            <person name="Quatrano R.S."/>
            <person name="Boore J.L."/>
        </authorList>
    </citation>
    <scope>NUCLEOTIDE SEQUENCE [LARGE SCALE GENOMIC DNA]</scope>
    <source>
        <strain evidence="8 9">cv. Gransden 2004</strain>
    </source>
</reference>
<organism evidence="7">
    <name type="scientific">Physcomitrium patens</name>
    <name type="common">Spreading-leaved earth moss</name>
    <name type="synonym">Physcomitrella patens</name>
    <dbReference type="NCBI Taxonomy" id="3218"/>
    <lineage>
        <taxon>Eukaryota</taxon>
        <taxon>Viridiplantae</taxon>
        <taxon>Streptophyta</taxon>
        <taxon>Embryophyta</taxon>
        <taxon>Bryophyta</taxon>
        <taxon>Bryophytina</taxon>
        <taxon>Bryopsida</taxon>
        <taxon>Funariidae</taxon>
        <taxon>Funariales</taxon>
        <taxon>Funariaceae</taxon>
        <taxon>Physcomitrium</taxon>
    </lineage>
</organism>
<dbReference type="InterPro" id="IPR001841">
    <property type="entry name" value="Znf_RING"/>
</dbReference>
<dbReference type="Proteomes" id="UP000006727">
    <property type="component" value="Chromosome 2"/>
</dbReference>
<keyword evidence="9" id="KW-1185">Reference proteome</keyword>
<evidence type="ECO:0000313" key="7">
    <source>
        <dbReference type="EMBL" id="PNR60015.1"/>
    </source>
</evidence>
<evidence type="ECO:0000256" key="3">
    <source>
        <dbReference type="ARBA" id="ARBA00022833"/>
    </source>
</evidence>
<dbReference type="Pfam" id="PF13445">
    <property type="entry name" value="zf-RING_UBOX"/>
    <property type="match status" value="1"/>
</dbReference>
<dbReference type="EnsemblPlants" id="Pp3c2_17040V3.1">
    <property type="protein sequence ID" value="Pp3c2_17040V3.1"/>
    <property type="gene ID" value="Pp3c2_17040"/>
</dbReference>
<keyword evidence="3" id="KW-0862">Zinc</keyword>
<accession>A0A2K1L1V6</accession>
<evidence type="ECO:0000313" key="8">
    <source>
        <dbReference type="EnsemblPlants" id="Pp3c2_17040V3.1"/>
    </source>
</evidence>
<dbReference type="PANTHER" id="PTHR15898:SF13">
    <property type="entry name" value="BIFUNCTIONAL APOPTOSIS REGULATOR"/>
    <property type="match status" value="1"/>
</dbReference>
<dbReference type="Pfam" id="PF13920">
    <property type="entry name" value="zf-C3HC4_3"/>
    <property type="match status" value="1"/>
</dbReference>
<dbReference type="PROSITE" id="PS50135">
    <property type="entry name" value="ZF_ZZ_2"/>
    <property type="match status" value="1"/>
</dbReference>
<protein>
    <submittedName>
        <fullName evidence="7 8">Uncharacterized protein</fullName>
    </submittedName>
</protein>
<dbReference type="AlphaFoldDB" id="A0A2K1L1V6"/>
<dbReference type="GO" id="GO:0061630">
    <property type="term" value="F:ubiquitin protein ligase activity"/>
    <property type="evidence" value="ECO:0000318"/>
    <property type="project" value="GO_Central"/>
</dbReference>
<dbReference type="CDD" id="cd02338">
    <property type="entry name" value="ZZ_PCMF_like"/>
    <property type="match status" value="1"/>
</dbReference>
<dbReference type="InterPro" id="IPR017907">
    <property type="entry name" value="Znf_RING_CS"/>
</dbReference>
<dbReference type="GO" id="GO:0008270">
    <property type="term" value="F:zinc ion binding"/>
    <property type="evidence" value="ECO:0007669"/>
    <property type="project" value="UniProtKB-KW"/>
</dbReference>
<evidence type="ECO:0000259" key="6">
    <source>
        <dbReference type="PROSITE" id="PS50135"/>
    </source>
</evidence>
<proteinExistence type="predicted"/>
<keyword evidence="1" id="KW-0479">Metal-binding</keyword>
<sequence length="500" mass="56397">METYEELEQFQCIICMELVYKPIVHACGHYFCFWCVNKAMRGDFKSFCPLCRRPYMHFPRICEQLHFILLKSAHDKYLNRAREVQKEEDERGVFSPQLDDYGLRSRNTPFDINRLVTPSRKTSEVASSADAETVVSSNQSTELGSVCSPNSSSSNVTKLCITKQTDLVWPILISEPSSSSKGKAPVADEAEIDFEVQEMPTQDEDSNDSLSHLVITASDLTCSHCCNLLYRPVVLNCGHLFCEHCIVVGDDDSINCPSCKAEHPEMFPQVCLELQYYIDKIFPLEYARRSVQVTAERRERPKNISQLSMFADHEVSMKASTRKKLHGPIHTTVGCDGCGMRPIIGKRFKCEDCPDAVGFDFCGKCYESGCVVGRFNQRHTLEHRMKEVEMRHPISVNSGTAEGIGGDDLEGFGPERVASAGVESSFDSTEDRILQVDSVQDDGDGDNDIILPNEGGYRTHQHCIFRLYDWNADNLILGQPKASEDSRRLRGRLAMIHRKS</sequence>
<dbReference type="Gene3D" id="3.30.60.90">
    <property type="match status" value="1"/>
</dbReference>
<dbReference type="InterPro" id="IPR043145">
    <property type="entry name" value="Znf_ZZ_sf"/>
</dbReference>
<dbReference type="FunFam" id="3.30.60.90:FF:000014">
    <property type="entry name" value="E3 ubiquitin-protein ligase PRT1"/>
    <property type="match status" value="1"/>
</dbReference>
<dbReference type="STRING" id="3218.A0A2K1L1V6"/>
<evidence type="ECO:0000259" key="5">
    <source>
        <dbReference type="PROSITE" id="PS50089"/>
    </source>
</evidence>
<feature type="domain" description="ZZ-type" evidence="6">
    <location>
        <begin position="330"/>
        <end position="393"/>
    </location>
</feature>